<accession>A0A396IPH5</accession>
<gene>
    <name evidence="1" type="ORF">MtrunA17_Chr3g0093481</name>
</gene>
<evidence type="ECO:0000313" key="2">
    <source>
        <dbReference type="Proteomes" id="UP000265566"/>
    </source>
</evidence>
<dbReference type="Proteomes" id="UP000265566">
    <property type="component" value="Chromosome 3"/>
</dbReference>
<organism evidence="1 2">
    <name type="scientific">Medicago truncatula</name>
    <name type="common">Barrel medic</name>
    <name type="synonym">Medicago tribuloides</name>
    <dbReference type="NCBI Taxonomy" id="3880"/>
    <lineage>
        <taxon>Eukaryota</taxon>
        <taxon>Viridiplantae</taxon>
        <taxon>Streptophyta</taxon>
        <taxon>Embryophyta</taxon>
        <taxon>Tracheophyta</taxon>
        <taxon>Spermatophyta</taxon>
        <taxon>Magnoliopsida</taxon>
        <taxon>eudicotyledons</taxon>
        <taxon>Gunneridae</taxon>
        <taxon>Pentapetalae</taxon>
        <taxon>rosids</taxon>
        <taxon>fabids</taxon>
        <taxon>Fabales</taxon>
        <taxon>Fabaceae</taxon>
        <taxon>Papilionoideae</taxon>
        <taxon>50 kb inversion clade</taxon>
        <taxon>NPAAA clade</taxon>
        <taxon>Hologalegina</taxon>
        <taxon>IRL clade</taxon>
        <taxon>Trifolieae</taxon>
        <taxon>Medicago</taxon>
    </lineage>
</organism>
<dbReference type="Gramene" id="rna14675">
    <property type="protein sequence ID" value="RHN66638.1"/>
    <property type="gene ID" value="gene14675"/>
</dbReference>
<reference evidence="2" key="1">
    <citation type="journal article" date="2018" name="Nat. Plants">
        <title>Whole-genome landscape of Medicago truncatula symbiotic genes.</title>
        <authorList>
            <person name="Pecrix Y."/>
            <person name="Staton S.E."/>
            <person name="Sallet E."/>
            <person name="Lelandais-Briere C."/>
            <person name="Moreau S."/>
            <person name="Carrere S."/>
            <person name="Blein T."/>
            <person name="Jardinaud M.F."/>
            <person name="Latrasse D."/>
            <person name="Zouine M."/>
            <person name="Zahm M."/>
            <person name="Kreplak J."/>
            <person name="Mayjonade B."/>
            <person name="Satge C."/>
            <person name="Perez M."/>
            <person name="Cauet S."/>
            <person name="Marande W."/>
            <person name="Chantry-Darmon C."/>
            <person name="Lopez-Roques C."/>
            <person name="Bouchez O."/>
            <person name="Berard A."/>
            <person name="Debelle F."/>
            <person name="Munos S."/>
            <person name="Bendahmane A."/>
            <person name="Berges H."/>
            <person name="Niebel A."/>
            <person name="Buitink J."/>
            <person name="Frugier F."/>
            <person name="Benhamed M."/>
            <person name="Crespi M."/>
            <person name="Gouzy J."/>
            <person name="Gamas P."/>
        </authorList>
    </citation>
    <scope>NUCLEOTIDE SEQUENCE [LARGE SCALE GENOMIC DNA]</scope>
    <source>
        <strain evidence="2">cv. Jemalong A17</strain>
    </source>
</reference>
<dbReference type="GO" id="GO:0003676">
    <property type="term" value="F:nucleic acid binding"/>
    <property type="evidence" value="ECO:0007669"/>
    <property type="project" value="InterPro"/>
</dbReference>
<dbReference type="InterPro" id="IPR036397">
    <property type="entry name" value="RNaseH_sf"/>
</dbReference>
<proteinExistence type="predicted"/>
<comment type="caution">
    <text evidence="1">The sequence shown here is derived from an EMBL/GenBank/DDBJ whole genome shotgun (WGS) entry which is preliminary data.</text>
</comment>
<dbReference type="AlphaFoldDB" id="A0A396IPH5"/>
<protein>
    <submittedName>
        <fullName evidence="1">Putative ribonuclease H-like domain-containing protein</fullName>
    </submittedName>
</protein>
<dbReference type="EMBL" id="PSQE01000003">
    <property type="protein sequence ID" value="RHN66638.1"/>
    <property type="molecule type" value="Genomic_DNA"/>
</dbReference>
<evidence type="ECO:0000313" key="1">
    <source>
        <dbReference type="EMBL" id="RHN66638.1"/>
    </source>
</evidence>
<sequence length="62" mass="7190">MVMWSYHTTPHSSTQETPFRMVYGSDAMIPIEVMEPNARVLFAQEEVNNSNLLNNLDFQEEV</sequence>
<name>A0A396IPH5_MEDTR</name>
<dbReference type="Gene3D" id="3.30.420.10">
    <property type="entry name" value="Ribonuclease H-like superfamily/Ribonuclease H"/>
    <property type="match status" value="1"/>
</dbReference>
<dbReference type="PANTHER" id="PTHR48475">
    <property type="entry name" value="RIBONUCLEASE H"/>
    <property type="match status" value="1"/>
</dbReference>
<dbReference type="PANTHER" id="PTHR48475:SF2">
    <property type="entry name" value="RIBONUCLEASE H"/>
    <property type="match status" value="1"/>
</dbReference>